<dbReference type="EMBL" id="JAJHVV010000009">
    <property type="protein sequence ID" value="MCK6264631.1"/>
    <property type="molecule type" value="Genomic_DNA"/>
</dbReference>
<proteinExistence type="predicted"/>
<evidence type="ECO:0000313" key="1">
    <source>
        <dbReference type="EMBL" id="MCK6264631.1"/>
    </source>
</evidence>
<reference evidence="1" key="1">
    <citation type="submission" date="2021-11" db="EMBL/GenBank/DDBJ databases">
        <title>Vibrio ZSDE26 sp. nov. and Vibrio ZSDZ34 sp. nov., isolated from coastal seawater in Qingdao.</title>
        <authorList>
            <person name="Zhang P."/>
        </authorList>
    </citation>
    <scope>NUCLEOTIDE SEQUENCE</scope>
    <source>
        <strain evidence="1">ZSDE26</strain>
    </source>
</reference>
<dbReference type="AlphaFoldDB" id="A0A9X1XKY9"/>
<dbReference type="Proteomes" id="UP001139559">
    <property type="component" value="Unassembled WGS sequence"/>
</dbReference>
<sequence length="58" mass="6520">MEKYCPNCHTELISRADVHVCPRHAIGDCTYDAYQLNLNTHAEAPHIEGHRSSETAVN</sequence>
<dbReference type="RefSeq" id="WP_248009704.1">
    <property type="nucleotide sequence ID" value="NZ_JAJHVV010000009.1"/>
</dbReference>
<protein>
    <submittedName>
        <fullName evidence="1">Uncharacterized protein</fullName>
    </submittedName>
</protein>
<evidence type="ECO:0000313" key="2">
    <source>
        <dbReference type="Proteomes" id="UP001139559"/>
    </source>
</evidence>
<comment type="caution">
    <text evidence="1">The sequence shown here is derived from an EMBL/GenBank/DDBJ whole genome shotgun (WGS) entry which is preliminary data.</text>
</comment>
<keyword evidence="2" id="KW-1185">Reference proteome</keyword>
<gene>
    <name evidence="1" type="ORF">KP803_15225</name>
</gene>
<accession>A0A9X1XKY9</accession>
<organism evidence="1 2">
    <name type="scientific">Vibrio amylolyticus</name>
    <dbReference type="NCBI Taxonomy" id="2847292"/>
    <lineage>
        <taxon>Bacteria</taxon>
        <taxon>Pseudomonadati</taxon>
        <taxon>Pseudomonadota</taxon>
        <taxon>Gammaproteobacteria</taxon>
        <taxon>Vibrionales</taxon>
        <taxon>Vibrionaceae</taxon>
        <taxon>Vibrio</taxon>
    </lineage>
</organism>
<name>A0A9X1XKY9_9VIBR</name>